<dbReference type="InterPro" id="IPR006342">
    <property type="entry name" value="FkbM_mtfrase"/>
</dbReference>
<feature type="transmembrane region" description="Helical" evidence="1">
    <location>
        <begin position="21"/>
        <end position="40"/>
    </location>
</feature>
<dbReference type="PANTHER" id="PTHR34009">
    <property type="entry name" value="PROTEIN STAR"/>
    <property type="match status" value="1"/>
</dbReference>
<feature type="domain" description="Methyltransferase FkbM" evidence="2">
    <location>
        <begin position="128"/>
        <end position="265"/>
    </location>
</feature>
<protein>
    <recommendedName>
        <fullName evidence="2">Methyltransferase FkbM domain-containing protein</fullName>
    </recommendedName>
</protein>
<keyword evidence="1" id="KW-0812">Transmembrane</keyword>
<evidence type="ECO:0000313" key="4">
    <source>
        <dbReference type="Proteomes" id="UP000318571"/>
    </source>
</evidence>
<dbReference type="InterPro" id="IPR029063">
    <property type="entry name" value="SAM-dependent_MTases_sf"/>
</dbReference>
<dbReference type="AlphaFoldDB" id="A0A553PNX4"/>
<proteinExistence type="predicted"/>
<dbReference type="EMBL" id="VCGU01000002">
    <property type="protein sequence ID" value="TRY79387.1"/>
    <property type="molecule type" value="Genomic_DNA"/>
</dbReference>
<evidence type="ECO:0000259" key="2">
    <source>
        <dbReference type="Pfam" id="PF05050"/>
    </source>
</evidence>
<dbReference type="Pfam" id="PF05050">
    <property type="entry name" value="Methyltransf_21"/>
    <property type="match status" value="1"/>
</dbReference>
<dbReference type="InterPro" id="IPR053202">
    <property type="entry name" value="EGF_Rcpt_Signaling_Reg"/>
</dbReference>
<comment type="caution">
    <text evidence="3">The sequence shown here is derived from an EMBL/GenBank/DDBJ whole genome shotgun (WGS) entry which is preliminary data.</text>
</comment>
<dbReference type="GO" id="GO:0016197">
    <property type="term" value="P:endosomal transport"/>
    <property type="evidence" value="ECO:0007669"/>
    <property type="project" value="TreeGrafter"/>
</dbReference>
<dbReference type="PANTHER" id="PTHR34009:SF2">
    <property type="entry name" value="PROTEIN STAR"/>
    <property type="match status" value="1"/>
</dbReference>
<dbReference type="GO" id="GO:0006888">
    <property type="term" value="P:endoplasmic reticulum to Golgi vesicle-mediated transport"/>
    <property type="evidence" value="ECO:0007669"/>
    <property type="project" value="TreeGrafter"/>
</dbReference>
<sequence>MVKKNRMMWKRSLSDRKWRPNSVFITFVFIMVIVIIISVITPDPCLSDDLDCLAPRDLSNVNESLNHLEQDDPKLVEAIRTKYLLAPSVEKYNFTNQEHLKFRGQHGQPLVIDQMFSHSLRKGFFIEAGAFDGELLSNSLRFEILHQWSGLLVEPNPEPFASLREKHRKAWLFPHCFSTKTTPEVVEFDAAGVYGGIINPRNEHKPADIDRITHMHRKVLDALSRFTRRTISIQCFPLYSILLALGNPTVHYMSLDIEGAENRPFYKVDIKILDIETNHLGEVFEGTRQDLATLLTSAGFYHFRDVKIDQIWVKKGFYVNPKAKELNPEEVPEDLPFLGQLKINIRLDIQILSPQKN</sequence>
<dbReference type="GO" id="GO:0005789">
    <property type="term" value="C:endoplasmic reticulum membrane"/>
    <property type="evidence" value="ECO:0007669"/>
    <property type="project" value="TreeGrafter"/>
</dbReference>
<evidence type="ECO:0000256" key="1">
    <source>
        <dbReference type="SAM" id="Phobius"/>
    </source>
</evidence>
<evidence type="ECO:0000313" key="3">
    <source>
        <dbReference type="EMBL" id="TRY79387.1"/>
    </source>
</evidence>
<reference evidence="3 4" key="1">
    <citation type="journal article" date="2018" name="Nat. Ecol. Evol.">
        <title>Genomic signatures of mitonuclear coevolution across populations of Tigriopus californicus.</title>
        <authorList>
            <person name="Barreto F.S."/>
            <person name="Watson E.T."/>
            <person name="Lima T.G."/>
            <person name="Willett C.S."/>
            <person name="Edmands S."/>
            <person name="Li W."/>
            <person name="Burton R.S."/>
        </authorList>
    </citation>
    <scope>NUCLEOTIDE SEQUENCE [LARGE SCALE GENOMIC DNA]</scope>
    <source>
        <strain evidence="3 4">San Diego</strain>
    </source>
</reference>
<dbReference type="OMA" id="RTISIQC"/>
<dbReference type="GO" id="GO:0031902">
    <property type="term" value="C:late endosome membrane"/>
    <property type="evidence" value="ECO:0007669"/>
    <property type="project" value="TreeGrafter"/>
</dbReference>
<dbReference type="GO" id="GO:0005794">
    <property type="term" value="C:Golgi apparatus"/>
    <property type="evidence" value="ECO:0007669"/>
    <property type="project" value="TreeGrafter"/>
</dbReference>
<accession>A0A553PNX4</accession>
<organism evidence="3 4">
    <name type="scientific">Tigriopus californicus</name>
    <name type="common">Marine copepod</name>
    <dbReference type="NCBI Taxonomy" id="6832"/>
    <lineage>
        <taxon>Eukaryota</taxon>
        <taxon>Metazoa</taxon>
        <taxon>Ecdysozoa</taxon>
        <taxon>Arthropoda</taxon>
        <taxon>Crustacea</taxon>
        <taxon>Multicrustacea</taxon>
        <taxon>Hexanauplia</taxon>
        <taxon>Copepoda</taxon>
        <taxon>Harpacticoida</taxon>
        <taxon>Harpacticidae</taxon>
        <taxon>Tigriopus</taxon>
    </lineage>
</organism>
<dbReference type="GO" id="GO:0005886">
    <property type="term" value="C:plasma membrane"/>
    <property type="evidence" value="ECO:0007669"/>
    <property type="project" value="TreeGrafter"/>
</dbReference>
<keyword evidence="4" id="KW-1185">Reference proteome</keyword>
<gene>
    <name evidence="3" type="ORF">TCAL_16065</name>
</gene>
<name>A0A553PNX4_TIGCA</name>
<keyword evidence="1" id="KW-0472">Membrane</keyword>
<keyword evidence="1" id="KW-1133">Transmembrane helix</keyword>
<dbReference type="Proteomes" id="UP000318571">
    <property type="component" value="Chromosome 6"/>
</dbReference>
<dbReference type="Gene3D" id="3.40.50.150">
    <property type="entry name" value="Vaccinia Virus protein VP39"/>
    <property type="match status" value="1"/>
</dbReference>